<dbReference type="SMART" id="SM00240">
    <property type="entry name" value="FHA"/>
    <property type="match status" value="1"/>
</dbReference>
<dbReference type="InterPro" id="IPR050923">
    <property type="entry name" value="Cell_Proc_Reg/RNA_Proc"/>
</dbReference>
<reference evidence="2 3" key="1">
    <citation type="submission" date="2015-03" db="EMBL/GenBank/DDBJ databases">
        <title>Genome sequence of Pseudoalteromonas aurantia.</title>
        <authorList>
            <person name="Xie B.-B."/>
            <person name="Rong J.-C."/>
            <person name="Qin Q.-L."/>
            <person name="Zhang Y.-Z."/>
        </authorList>
    </citation>
    <scope>NUCLEOTIDE SEQUENCE [LARGE SCALE GENOMIC DNA]</scope>
    <source>
        <strain evidence="2 3">208</strain>
    </source>
</reference>
<dbReference type="EMBL" id="AQGV01000011">
    <property type="protein sequence ID" value="MBE0366781.1"/>
    <property type="molecule type" value="Genomic_DNA"/>
</dbReference>
<dbReference type="Pfam" id="PF00498">
    <property type="entry name" value="FHA"/>
    <property type="match status" value="1"/>
</dbReference>
<dbReference type="Gene3D" id="2.60.200.20">
    <property type="match status" value="1"/>
</dbReference>
<dbReference type="InterPro" id="IPR000253">
    <property type="entry name" value="FHA_dom"/>
</dbReference>
<dbReference type="PANTHER" id="PTHR23308">
    <property type="entry name" value="NUCLEAR INHIBITOR OF PROTEIN PHOSPHATASE-1"/>
    <property type="match status" value="1"/>
</dbReference>
<proteinExistence type="predicted"/>
<evidence type="ECO:0000259" key="1">
    <source>
        <dbReference type="PROSITE" id="PS50006"/>
    </source>
</evidence>
<dbReference type="RefSeq" id="WP_192506289.1">
    <property type="nucleotide sequence ID" value="NZ_AQGV01000011.1"/>
</dbReference>
<accession>A0ABR9E724</accession>
<keyword evidence="3" id="KW-1185">Reference proteome</keyword>
<evidence type="ECO:0000313" key="3">
    <source>
        <dbReference type="Proteomes" id="UP000615755"/>
    </source>
</evidence>
<dbReference type="PROSITE" id="PS50006">
    <property type="entry name" value="FHA_DOMAIN"/>
    <property type="match status" value="1"/>
</dbReference>
<sequence length="319" mass="36837">MAELKINASQELVYLSKYHLIGRKEDAVNTHINHPNVSRIHMLIEWSDNSWHVKDMSRNGVWLNNKQLDVDLEYPLSIGDTISLNATADYTFTVTNLDKPLDALVPDTKQTVHRNQLPKAIFLDELNLLPNETAPEIVLSYNTEEKRWVCENAEDMTSHPVSEGEKIYFANTQWKLVTGSDENDIATVALNQQEEVELKYIFRISQDEEHTGLKVKHNKTMIDMDVRCHHYLTALLARYKTDMLKQEADDGWVSIKKLSKDLGLSECHINIQIHRARKQLIEQFKRIGLVAPSLIERRTGYVRFTSNNFNIFKGSALEY</sequence>
<gene>
    <name evidence="2" type="ORF">PAUR_a0025</name>
</gene>
<feature type="domain" description="FHA" evidence="1">
    <location>
        <begin position="19"/>
        <end position="68"/>
    </location>
</feature>
<dbReference type="Proteomes" id="UP000615755">
    <property type="component" value="Unassembled WGS sequence"/>
</dbReference>
<evidence type="ECO:0000313" key="2">
    <source>
        <dbReference type="EMBL" id="MBE0366781.1"/>
    </source>
</evidence>
<name>A0ABR9E724_9GAMM</name>
<protein>
    <recommendedName>
        <fullName evidence="1">FHA domain-containing protein</fullName>
    </recommendedName>
</protein>
<dbReference type="InterPro" id="IPR008984">
    <property type="entry name" value="SMAD_FHA_dom_sf"/>
</dbReference>
<dbReference type="SUPFAM" id="SSF49879">
    <property type="entry name" value="SMAD/FHA domain"/>
    <property type="match status" value="1"/>
</dbReference>
<comment type="caution">
    <text evidence="2">The sequence shown here is derived from an EMBL/GenBank/DDBJ whole genome shotgun (WGS) entry which is preliminary data.</text>
</comment>
<dbReference type="CDD" id="cd00060">
    <property type="entry name" value="FHA"/>
    <property type="match status" value="1"/>
</dbReference>
<organism evidence="2 3">
    <name type="scientific">Pseudoalteromonas aurantia 208</name>
    <dbReference type="NCBI Taxonomy" id="1314867"/>
    <lineage>
        <taxon>Bacteria</taxon>
        <taxon>Pseudomonadati</taxon>
        <taxon>Pseudomonadota</taxon>
        <taxon>Gammaproteobacteria</taxon>
        <taxon>Alteromonadales</taxon>
        <taxon>Pseudoalteromonadaceae</taxon>
        <taxon>Pseudoalteromonas</taxon>
    </lineage>
</organism>